<feature type="compositionally biased region" description="Polar residues" evidence="1">
    <location>
        <begin position="191"/>
        <end position="211"/>
    </location>
</feature>
<organism evidence="2 3">
    <name type="scientific">Anthostomella pinea</name>
    <dbReference type="NCBI Taxonomy" id="933095"/>
    <lineage>
        <taxon>Eukaryota</taxon>
        <taxon>Fungi</taxon>
        <taxon>Dikarya</taxon>
        <taxon>Ascomycota</taxon>
        <taxon>Pezizomycotina</taxon>
        <taxon>Sordariomycetes</taxon>
        <taxon>Xylariomycetidae</taxon>
        <taxon>Xylariales</taxon>
        <taxon>Xylariaceae</taxon>
        <taxon>Anthostomella</taxon>
    </lineage>
</organism>
<proteinExistence type="predicted"/>
<feature type="region of interest" description="Disordered" evidence="1">
    <location>
        <begin position="186"/>
        <end position="230"/>
    </location>
</feature>
<reference evidence="2" key="1">
    <citation type="submission" date="2023-10" db="EMBL/GenBank/DDBJ databases">
        <authorList>
            <person name="Hackl T."/>
        </authorList>
    </citation>
    <scope>NUCLEOTIDE SEQUENCE</scope>
</reference>
<dbReference type="Proteomes" id="UP001295740">
    <property type="component" value="Unassembled WGS sequence"/>
</dbReference>
<name>A0AAI8YMY1_9PEZI</name>
<feature type="region of interest" description="Disordered" evidence="1">
    <location>
        <begin position="1"/>
        <end position="103"/>
    </location>
</feature>
<protein>
    <submittedName>
        <fullName evidence="2">Uu.00g063990.m01.CDS01</fullName>
    </submittedName>
</protein>
<evidence type="ECO:0000313" key="2">
    <source>
        <dbReference type="EMBL" id="CAJ2510774.1"/>
    </source>
</evidence>
<evidence type="ECO:0000256" key="1">
    <source>
        <dbReference type="SAM" id="MobiDB-lite"/>
    </source>
</evidence>
<comment type="caution">
    <text evidence="2">The sequence shown here is derived from an EMBL/GenBank/DDBJ whole genome shotgun (WGS) entry which is preliminary data.</text>
</comment>
<evidence type="ECO:0000313" key="3">
    <source>
        <dbReference type="Proteomes" id="UP001295740"/>
    </source>
</evidence>
<sequence>MANFNPGTPLFSQANFDFNPPSGSPAYPVSAQPAEVEVQAPTASKKSPVKKGPAKRAPVERSPGENGKRTASAPKAESQGGKKRKTAEYQNPTTFVGGRSIPWRNHGAQRHLAFKPRSGLSTLSRRPRDCPRPDSFARPRAYIWPTTGSTTPHRDIRSLFKAVVYFRQAENLGQALETSLVPIAEGHRHSQTGGDSPPTCTANLNQTINPNTRDDDDGDDGNVEPGYPVEHGYLRDDAVSLLRRFYVQENGRAPQPRKKEGRAVRLYAQEKRSTALSYQMK</sequence>
<dbReference type="AlphaFoldDB" id="A0AAI8YMY1"/>
<feature type="compositionally biased region" description="Basic and acidic residues" evidence="1">
    <location>
        <begin position="57"/>
        <end position="68"/>
    </location>
</feature>
<keyword evidence="3" id="KW-1185">Reference proteome</keyword>
<accession>A0AAI8YMY1</accession>
<gene>
    <name evidence="2" type="ORF">KHLLAP_LOCUS11242</name>
</gene>
<dbReference type="EMBL" id="CAUWAG010000018">
    <property type="protein sequence ID" value="CAJ2510774.1"/>
    <property type="molecule type" value="Genomic_DNA"/>
</dbReference>
<dbReference type="Gene3D" id="3.40.140.10">
    <property type="entry name" value="Cytidine Deaminase, domain 2"/>
    <property type="match status" value="1"/>
</dbReference>